<protein>
    <submittedName>
        <fullName evidence="1">Uncharacterized protein</fullName>
    </submittedName>
</protein>
<name>A0A949U4Z8_9CLOT</name>
<evidence type="ECO:0000313" key="1">
    <source>
        <dbReference type="EMBL" id="MBV7276598.1"/>
    </source>
</evidence>
<organism evidence="1 2">
    <name type="scientific">Clostridium thailandense</name>
    <dbReference type="NCBI Taxonomy" id="2794346"/>
    <lineage>
        <taxon>Bacteria</taxon>
        <taxon>Bacillati</taxon>
        <taxon>Bacillota</taxon>
        <taxon>Clostridia</taxon>
        <taxon>Eubacteriales</taxon>
        <taxon>Clostridiaceae</taxon>
        <taxon>Clostridium</taxon>
    </lineage>
</organism>
<dbReference type="RefSeq" id="WP_218323679.1">
    <property type="nucleotide sequence ID" value="NZ_JAEEGC010000191.1"/>
</dbReference>
<gene>
    <name evidence="1" type="ORF">I6U48_27375</name>
</gene>
<dbReference type="Proteomes" id="UP000694308">
    <property type="component" value="Unassembled WGS sequence"/>
</dbReference>
<evidence type="ECO:0000313" key="2">
    <source>
        <dbReference type="Proteomes" id="UP000694308"/>
    </source>
</evidence>
<sequence>MGSNNLKFITLTDKEVIGTIMKPHIQMVSCEEITEDFIAKAIYRKYRQFPHCHFKEKKIIHRLFYKLDFPMGTYSISPGDIYNLS</sequence>
<accession>A0A949U4Z8</accession>
<dbReference type="EMBL" id="JAEEGC010000191">
    <property type="protein sequence ID" value="MBV7276598.1"/>
    <property type="molecule type" value="Genomic_DNA"/>
</dbReference>
<dbReference type="AlphaFoldDB" id="A0A949U4Z8"/>
<comment type="caution">
    <text evidence="1">The sequence shown here is derived from an EMBL/GenBank/DDBJ whole genome shotgun (WGS) entry which is preliminary data.</text>
</comment>
<reference evidence="1" key="1">
    <citation type="submission" date="2020-12" db="EMBL/GenBank/DDBJ databases">
        <title>Clostridium thailandense sp. nov., a novel acetogenic bacterium isolated from peat land soil in Thailand.</title>
        <authorList>
            <person name="Chaikitkaew S."/>
            <person name="Birkeland N.K."/>
        </authorList>
    </citation>
    <scope>NUCLEOTIDE SEQUENCE</scope>
    <source>
        <strain evidence="1">PL3</strain>
    </source>
</reference>
<proteinExistence type="predicted"/>
<keyword evidence="2" id="KW-1185">Reference proteome</keyword>